<name>A0A0F9IZW5_9ZZZZ</name>
<accession>A0A0F9IZW5</accession>
<sequence>MKERPILFSGPMVRALLREVDPKTMTRRVMKPQPVECIGGIFFNWSKSTEGSLYREDFVKYCPYGQPGDRLYCKESYSTHPTHYKADGYELQEGEGTWHNAMFMARKYSRILLEITAVRVERVQEITAGDAIAEGIEQIMCEPDEETNKALRRIGAKEVTEPYPIGWKNYLYKEDKRYKWHDPNPDPEYYPGWPWHSFRSLWDSINAKRGYSWESNPWNWVVEFKRITSRE</sequence>
<dbReference type="EMBL" id="LAZR01011212">
    <property type="protein sequence ID" value="KKM62863.1"/>
    <property type="molecule type" value="Genomic_DNA"/>
</dbReference>
<proteinExistence type="predicted"/>
<reference evidence="1" key="1">
    <citation type="journal article" date="2015" name="Nature">
        <title>Complex archaea that bridge the gap between prokaryotes and eukaryotes.</title>
        <authorList>
            <person name="Spang A."/>
            <person name="Saw J.H."/>
            <person name="Jorgensen S.L."/>
            <person name="Zaremba-Niedzwiedzka K."/>
            <person name="Martijn J."/>
            <person name="Lind A.E."/>
            <person name="van Eijk R."/>
            <person name="Schleper C."/>
            <person name="Guy L."/>
            <person name="Ettema T.J."/>
        </authorList>
    </citation>
    <scope>NUCLEOTIDE SEQUENCE</scope>
</reference>
<dbReference type="AlphaFoldDB" id="A0A0F9IZW5"/>
<organism evidence="1">
    <name type="scientific">marine sediment metagenome</name>
    <dbReference type="NCBI Taxonomy" id="412755"/>
    <lineage>
        <taxon>unclassified sequences</taxon>
        <taxon>metagenomes</taxon>
        <taxon>ecological metagenomes</taxon>
    </lineage>
</organism>
<protein>
    <submittedName>
        <fullName evidence="1">Uncharacterized protein</fullName>
    </submittedName>
</protein>
<comment type="caution">
    <text evidence="1">The sequence shown here is derived from an EMBL/GenBank/DDBJ whole genome shotgun (WGS) entry which is preliminary data.</text>
</comment>
<gene>
    <name evidence="1" type="ORF">LCGC14_1517380</name>
</gene>
<evidence type="ECO:0000313" key="1">
    <source>
        <dbReference type="EMBL" id="KKM62863.1"/>
    </source>
</evidence>